<dbReference type="AlphaFoldDB" id="A0AAD5DT97"/>
<keyword evidence="4 7" id="KW-0057">Aromatic amino acid biosynthesis</keyword>
<dbReference type="InterPro" id="IPR013785">
    <property type="entry name" value="Aldolase_TIM"/>
</dbReference>
<comment type="cofactor">
    <cofactor evidence="6">
        <name>Mn(2+)</name>
        <dbReference type="ChEBI" id="CHEBI:29035"/>
    </cofactor>
    <cofactor evidence="6">
        <name>Co(2+)</name>
        <dbReference type="ChEBI" id="CHEBI:48828"/>
    </cofactor>
    <cofactor evidence="6">
        <name>Cd(2+)</name>
        <dbReference type="ChEBI" id="CHEBI:48775"/>
    </cofactor>
    <text evidence="6">Binds 1 divalent cation per subunit. The enzyme is active with manganese, cobalt or cadmium ions.</text>
</comment>
<proteinExistence type="inferred from homology"/>
<evidence type="ECO:0000256" key="6">
    <source>
        <dbReference type="PIRSR" id="PIRSR602480-1"/>
    </source>
</evidence>
<dbReference type="Pfam" id="PF01474">
    <property type="entry name" value="DAHP_synth_2"/>
    <property type="match status" value="2"/>
</dbReference>
<keyword evidence="6" id="KW-0104">Cadmium</keyword>
<accession>A0AAD5DT97</accession>
<protein>
    <recommendedName>
        <fullName evidence="7">Phospho-2-dehydro-3-deoxyheptonate aldolase</fullName>
        <ecNumber evidence="7">2.5.1.54</ecNumber>
    </recommendedName>
</protein>
<evidence type="ECO:0000256" key="3">
    <source>
        <dbReference type="ARBA" id="ARBA00022679"/>
    </source>
</evidence>
<comment type="caution">
    <text evidence="9">The sequence shown here is derived from an EMBL/GenBank/DDBJ whole genome shotgun (WGS) entry which is preliminary data.</text>
</comment>
<reference evidence="9" key="1">
    <citation type="submission" date="2020-11" db="EMBL/GenBank/DDBJ databases">
        <title>Chlorella ohadii genome sequencing and assembly.</title>
        <authorList>
            <person name="Murik O."/>
            <person name="Treves H."/>
            <person name="Kedem I."/>
            <person name="Shotland Y."/>
            <person name="Kaplan A."/>
        </authorList>
    </citation>
    <scope>NUCLEOTIDE SEQUENCE</scope>
    <source>
        <strain evidence="9">1</strain>
    </source>
</reference>
<feature type="binding site" evidence="6">
    <location>
        <position position="351"/>
    </location>
    <ligand>
        <name>Mn(2+)</name>
        <dbReference type="ChEBI" id="CHEBI:29035"/>
    </ligand>
</feature>
<dbReference type="SUPFAM" id="SSF51569">
    <property type="entry name" value="Aldolase"/>
    <property type="match status" value="1"/>
</dbReference>
<evidence type="ECO:0000256" key="4">
    <source>
        <dbReference type="ARBA" id="ARBA00023141"/>
    </source>
</evidence>
<keyword evidence="7" id="KW-0150">Chloroplast</keyword>
<name>A0AAD5DT97_9CHLO</name>
<comment type="pathway">
    <text evidence="1 7">Metabolic intermediate biosynthesis; chorismate biosynthesis; chorismate from D-erythrose 4-phosphate and phosphoenolpyruvate: step 1/7.</text>
</comment>
<feature type="binding site" evidence="6">
    <location>
        <position position="161"/>
    </location>
    <ligand>
        <name>phosphoenolpyruvate</name>
        <dbReference type="ChEBI" id="CHEBI:58702"/>
    </ligand>
</feature>
<feature type="binding site" evidence="6">
    <location>
        <position position="422"/>
    </location>
    <ligand>
        <name>Mn(2+)</name>
        <dbReference type="ChEBI" id="CHEBI:29035"/>
    </ligand>
</feature>
<keyword evidence="3 7" id="KW-0808">Transferase</keyword>
<keyword evidence="7" id="KW-0809">Transit peptide</keyword>
<evidence type="ECO:0000256" key="2">
    <source>
        <dbReference type="ARBA" id="ARBA00008911"/>
    </source>
</evidence>
<feature type="binding site" evidence="6">
    <location>
        <position position="122"/>
    </location>
    <ligand>
        <name>Mn(2+)</name>
        <dbReference type="ChEBI" id="CHEBI:29035"/>
    </ligand>
</feature>
<comment type="similarity">
    <text evidence="2 7">Belongs to the class-II DAHP synthase family.</text>
</comment>
<evidence type="ECO:0000256" key="1">
    <source>
        <dbReference type="ARBA" id="ARBA00004688"/>
    </source>
</evidence>
<evidence type="ECO:0000256" key="5">
    <source>
        <dbReference type="ARBA" id="ARBA00047508"/>
    </source>
</evidence>
<keyword evidence="7" id="KW-0028">Amino-acid biosynthesis</keyword>
<gene>
    <name evidence="9" type="ORF">COHA_004505</name>
</gene>
<dbReference type="EMBL" id="JADXDR010000058">
    <property type="protein sequence ID" value="KAI7841978.1"/>
    <property type="molecule type" value="Genomic_DNA"/>
</dbReference>
<feature type="binding site" evidence="6">
    <location>
        <position position="319"/>
    </location>
    <ligand>
        <name>phosphoenolpyruvate</name>
        <dbReference type="ChEBI" id="CHEBI:58702"/>
    </ligand>
</feature>
<dbReference type="GO" id="GO:0009073">
    <property type="term" value="P:aromatic amino acid family biosynthetic process"/>
    <property type="evidence" value="ECO:0007669"/>
    <property type="project" value="UniProtKB-KW"/>
</dbReference>
<dbReference type="PANTHER" id="PTHR21337">
    <property type="entry name" value="PHOSPHO-2-DEHYDRO-3-DEOXYHEPTONATE ALDOLASE 1, 2"/>
    <property type="match status" value="1"/>
</dbReference>
<dbReference type="GO" id="GO:0008652">
    <property type="term" value="P:amino acid biosynthetic process"/>
    <property type="evidence" value="ECO:0007669"/>
    <property type="project" value="UniProtKB-KW"/>
</dbReference>
<dbReference type="InterPro" id="IPR002480">
    <property type="entry name" value="DAHP_synth_2"/>
</dbReference>
<dbReference type="Proteomes" id="UP001205105">
    <property type="component" value="Unassembled WGS sequence"/>
</dbReference>
<keyword evidence="6" id="KW-0170">Cobalt</keyword>
<feature type="binding site" evidence="6">
    <location>
        <position position="392"/>
    </location>
    <ligand>
        <name>Mn(2+)</name>
        <dbReference type="ChEBI" id="CHEBI:29035"/>
    </ligand>
</feature>
<dbReference type="Gene3D" id="3.20.20.70">
    <property type="entry name" value="Aldolase class I"/>
    <property type="match status" value="1"/>
</dbReference>
<keyword evidence="10" id="KW-1185">Reference proteome</keyword>
<evidence type="ECO:0000313" key="10">
    <source>
        <dbReference type="Proteomes" id="UP001205105"/>
    </source>
</evidence>
<feature type="region of interest" description="Disordered" evidence="8">
    <location>
        <begin position="430"/>
        <end position="451"/>
    </location>
</feature>
<keyword evidence="6" id="KW-0464">Manganese</keyword>
<evidence type="ECO:0000256" key="7">
    <source>
        <dbReference type="RuleBase" id="RU363071"/>
    </source>
</evidence>
<dbReference type="EC" id="2.5.1.54" evidence="7"/>
<dbReference type="GO" id="GO:0009507">
    <property type="term" value="C:chloroplast"/>
    <property type="evidence" value="ECO:0007669"/>
    <property type="project" value="UniProtKB-SubCell"/>
</dbReference>
<evidence type="ECO:0000313" key="9">
    <source>
        <dbReference type="EMBL" id="KAI7841978.1"/>
    </source>
</evidence>
<sequence>MQTVCTAGLGSAPLLAARPAGRRASRPACSRRLVTRAVAEPQPAAVPFLSSADHLEKWSSTSWRNFPALQQPAYPDQEEVKKACGEIASFPPLVFAGECRTLQARLAKCATGEAFILQGGDCAEAFSQFSANRIRDLFRLILQMSVVLMFGGGVPVVKLGRLAGQFAKPRSAPMETKDGVELPSYRGDIINGPEFETSARIPDPWRLVRAYNQSAATLNLLRGFATGGYAGLDRVTKWSLDFMKNSDEGKAYMDLARRVDEAIAFMGACGLDMNSSVMRETEFYVSHEVSDKMDPSELVALIATLNPENTPGRLAVIVRMGAPKLREKLPALIEAVQQAGQVVAWVCDPMHGNTEEVSGYKTRRYDNIRAEVEAFFDVHDECGSVPGGIHLEMTGDDVTECIGGGACVNEVDLSSRYHTHCDPRLNAEQRRGRLPKEKEQAAKSKGGVLLY</sequence>
<keyword evidence="7" id="KW-0934">Plastid</keyword>
<feature type="compositionally biased region" description="Basic and acidic residues" evidence="8">
    <location>
        <begin position="430"/>
        <end position="442"/>
    </location>
</feature>
<organism evidence="9 10">
    <name type="scientific">Chlorella ohadii</name>
    <dbReference type="NCBI Taxonomy" id="2649997"/>
    <lineage>
        <taxon>Eukaryota</taxon>
        <taxon>Viridiplantae</taxon>
        <taxon>Chlorophyta</taxon>
        <taxon>core chlorophytes</taxon>
        <taxon>Trebouxiophyceae</taxon>
        <taxon>Chlorellales</taxon>
        <taxon>Chlorellaceae</taxon>
        <taxon>Chlorella clade</taxon>
        <taxon>Chlorella</taxon>
    </lineage>
</organism>
<dbReference type="PANTHER" id="PTHR21337:SF0">
    <property type="entry name" value="PHOSPHO-2-DEHYDRO-3-DEOXYHEPTONATE ALDOLASE"/>
    <property type="match status" value="1"/>
</dbReference>
<comment type="subcellular location">
    <subcellularLocation>
        <location evidence="7">Plastid</location>
        <location evidence="7">Chloroplast</location>
    </subcellularLocation>
</comment>
<evidence type="ECO:0000256" key="8">
    <source>
        <dbReference type="SAM" id="MobiDB-lite"/>
    </source>
</evidence>
<comment type="catalytic activity">
    <reaction evidence="5 7">
        <text>D-erythrose 4-phosphate + phosphoenolpyruvate + H2O = 7-phospho-2-dehydro-3-deoxy-D-arabino-heptonate + phosphate</text>
        <dbReference type="Rhea" id="RHEA:14717"/>
        <dbReference type="ChEBI" id="CHEBI:15377"/>
        <dbReference type="ChEBI" id="CHEBI:16897"/>
        <dbReference type="ChEBI" id="CHEBI:43474"/>
        <dbReference type="ChEBI" id="CHEBI:58394"/>
        <dbReference type="ChEBI" id="CHEBI:58702"/>
        <dbReference type="EC" id="2.5.1.54"/>
    </reaction>
</comment>
<dbReference type="GO" id="GO:0003849">
    <property type="term" value="F:3-deoxy-7-phosphoheptulonate synthase activity"/>
    <property type="evidence" value="ECO:0007669"/>
    <property type="project" value="UniProtKB-EC"/>
</dbReference>